<dbReference type="InterPro" id="IPR043128">
    <property type="entry name" value="Rev_trsase/Diguanyl_cyclase"/>
</dbReference>
<dbReference type="STRING" id="50429.A0A2B4SFU5"/>
<evidence type="ECO:0000313" key="8">
    <source>
        <dbReference type="EMBL" id="PFX27478.1"/>
    </source>
</evidence>
<dbReference type="EMBL" id="LSMT01000102">
    <property type="protein sequence ID" value="PFX27478.1"/>
    <property type="molecule type" value="Genomic_DNA"/>
</dbReference>
<dbReference type="OrthoDB" id="6147533at2759"/>
<evidence type="ECO:0000256" key="2">
    <source>
        <dbReference type="ARBA" id="ARBA00022695"/>
    </source>
</evidence>
<evidence type="ECO:0000256" key="1">
    <source>
        <dbReference type="ARBA" id="ARBA00022679"/>
    </source>
</evidence>
<dbReference type="SUPFAM" id="SSF56672">
    <property type="entry name" value="DNA/RNA polymerases"/>
    <property type="match status" value="1"/>
</dbReference>
<dbReference type="InterPro" id="IPR043502">
    <property type="entry name" value="DNA/RNA_pol_sf"/>
</dbReference>
<evidence type="ECO:0000259" key="7">
    <source>
        <dbReference type="Pfam" id="PF17917"/>
    </source>
</evidence>
<dbReference type="InterPro" id="IPR041373">
    <property type="entry name" value="RT_RNaseH"/>
</dbReference>
<evidence type="ECO:0000256" key="5">
    <source>
        <dbReference type="ARBA" id="ARBA00022801"/>
    </source>
</evidence>
<evidence type="ECO:0000256" key="4">
    <source>
        <dbReference type="ARBA" id="ARBA00022759"/>
    </source>
</evidence>
<keyword evidence="3" id="KW-0540">Nuclease</keyword>
<dbReference type="GO" id="GO:0004519">
    <property type="term" value="F:endonuclease activity"/>
    <property type="evidence" value="ECO:0007669"/>
    <property type="project" value="UniProtKB-KW"/>
</dbReference>
<feature type="domain" description="Reverse transcriptase RNase H-like" evidence="7">
    <location>
        <begin position="58"/>
        <end position="165"/>
    </location>
</feature>
<comment type="caution">
    <text evidence="8">The sequence shown here is derived from an EMBL/GenBank/DDBJ whole genome shotgun (WGS) entry which is preliminary data.</text>
</comment>
<keyword evidence="1" id="KW-0808">Transferase</keyword>
<dbReference type="PANTHER" id="PTHR37984:SF9">
    <property type="entry name" value="INTEGRASE CATALYTIC DOMAIN-CONTAINING PROTEIN"/>
    <property type="match status" value="1"/>
</dbReference>
<gene>
    <name evidence="8" type="primary">POL</name>
    <name evidence="8" type="ORF">AWC38_SpisGene7821</name>
</gene>
<evidence type="ECO:0000256" key="3">
    <source>
        <dbReference type="ARBA" id="ARBA00022722"/>
    </source>
</evidence>
<proteinExistence type="predicted"/>
<accession>A0A2B4SFU5</accession>
<keyword evidence="9" id="KW-1185">Reference proteome</keyword>
<sequence length="347" mass="39665">MGMVNQMAKFIPNLANLNEPLRQLLKKGNMWKWDKAQQQSCEGIKNELTSATNLAHYDPSRPAVISSDASNIGLEAVLLQLQEDGTRKPVYYASRSLSETEKRYAVIEKEALAVTWACDKFSDYVLGMKFTVETDHKPLAPLFNSTDLSKMPPRILRFRMRLMKYELNVVYVPGKEQITPDTLSGAPIKKNVNKNIDLVEEVESFTQQIVARLPATPMRLQDISEAQDQDELPTFPDNLQPNLRLKDLAKLDAKKDLYRSNQKSNHDRRYKANDLPELQSGEKVWIRDQDRMARVLAASLSPRSYILESDKGTQLRRNRATLVSADTCTKTFDTQPEANFEKEMLRK</sequence>
<dbReference type="Pfam" id="PF17917">
    <property type="entry name" value="RT_RNaseH"/>
    <property type="match status" value="1"/>
</dbReference>
<reference evidence="9" key="1">
    <citation type="journal article" date="2017" name="bioRxiv">
        <title>Comparative analysis of the genomes of Stylophora pistillata and Acropora digitifera provides evidence for extensive differences between species of corals.</title>
        <authorList>
            <person name="Voolstra C.R."/>
            <person name="Li Y."/>
            <person name="Liew Y.J."/>
            <person name="Baumgarten S."/>
            <person name="Zoccola D."/>
            <person name="Flot J.-F."/>
            <person name="Tambutte S."/>
            <person name="Allemand D."/>
            <person name="Aranda M."/>
        </authorList>
    </citation>
    <scope>NUCLEOTIDE SEQUENCE [LARGE SCALE GENOMIC DNA]</scope>
</reference>
<name>A0A2B4SFU5_STYPI</name>
<dbReference type="PANTHER" id="PTHR37984">
    <property type="entry name" value="PROTEIN CBG26694"/>
    <property type="match status" value="1"/>
</dbReference>
<dbReference type="FunFam" id="3.10.20.370:FF:000001">
    <property type="entry name" value="Retrovirus-related Pol polyprotein from transposon 17.6-like protein"/>
    <property type="match status" value="1"/>
</dbReference>
<dbReference type="Gene3D" id="3.10.20.370">
    <property type="match status" value="1"/>
</dbReference>
<dbReference type="CDD" id="cd09274">
    <property type="entry name" value="RNase_HI_RT_Ty3"/>
    <property type="match status" value="1"/>
</dbReference>
<keyword evidence="6" id="KW-0695">RNA-directed DNA polymerase</keyword>
<dbReference type="InterPro" id="IPR050951">
    <property type="entry name" value="Retrovirus_Pol_polyprotein"/>
</dbReference>
<keyword evidence="2" id="KW-0548">Nucleotidyltransferase</keyword>
<dbReference type="Gene3D" id="3.30.70.270">
    <property type="match status" value="1"/>
</dbReference>
<dbReference type="AlphaFoldDB" id="A0A2B4SFU5"/>
<keyword evidence="5" id="KW-0378">Hydrolase</keyword>
<organism evidence="8 9">
    <name type="scientific">Stylophora pistillata</name>
    <name type="common">Smooth cauliflower coral</name>
    <dbReference type="NCBI Taxonomy" id="50429"/>
    <lineage>
        <taxon>Eukaryota</taxon>
        <taxon>Metazoa</taxon>
        <taxon>Cnidaria</taxon>
        <taxon>Anthozoa</taxon>
        <taxon>Hexacorallia</taxon>
        <taxon>Scleractinia</taxon>
        <taxon>Astrocoeniina</taxon>
        <taxon>Pocilloporidae</taxon>
        <taxon>Stylophora</taxon>
    </lineage>
</organism>
<dbReference type="Proteomes" id="UP000225706">
    <property type="component" value="Unassembled WGS sequence"/>
</dbReference>
<evidence type="ECO:0000256" key="6">
    <source>
        <dbReference type="ARBA" id="ARBA00022918"/>
    </source>
</evidence>
<protein>
    <submittedName>
        <fullName evidence="8">Retrovirus-related Pol polyprotein</fullName>
    </submittedName>
</protein>
<dbReference type="GO" id="GO:0003964">
    <property type="term" value="F:RNA-directed DNA polymerase activity"/>
    <property type="evidence" value="ECO:0007669"/>
    <property type="project" value="UniProtKB-KW"/>
</dbReference>
<evidence type="ECO:0000313" key="9">
    <source>
        <dbReference type="Proteomes" id="UP000225706"/>
    </source>
</evidence>
<keyword evidence="4" id="KW-0255">Endonuclease</keyword>
<dbReference type="GO" id="GO:0016787">
    <property type="term" value="F:hydrolase activity"/>
    <property type="evidence" value="ECO:0007669"/>
    <property type="project" value="UniProtKB-KW"/>
</dbReference>